<dbReference type="RefSeq" id="WP_203644493.1">
    <property type="nucleotide sequence ID" value="NZ_BOLN01000004.1"/>
</dbReference>
<gene>
    <name evidence="3" type="ORF">ACFQ44_05930</name>
</gene>
<dbReference type="Proteomes" id="UP001597189">
    <property type="component" value="Unassembled WGS sequence"/>
</dbReference>
<name>A0ABW4D3R0_9LACO</name>
<dbReference type="Pfam" id="PF17289">
    <property type="entry name" value="Terminase_6C"/>
    <property type="match status" value="1"/>
</dbReference>
<dbReference type="Gene3D" id="3.30.420.280">
    <property type="match status" value="1"/>
</dbReference>
<dbReference type="InterPro" id="IPR006437">
    <property type="entry name" value="Phage_terminase_lsu"/>
</dbReference>
<dbReference type="InterPro" id="IPR027417">
    <property type="entry name" value="P-loop_NTPase"/>
</dbReference>
<evidence type="ECO:0000259" key="2">
    <source>
        <dbReference type="Pfam" id="PF17289"/>
    </source>
</evidence>
<keyword evidence="1" id="KW-1188">Viral release from host cell</keyword>
<dbReference type="PANTHER" id="PTHR39184">
    <property type="match status" value="1"/>
</dbReference>
<dbReference type="InterPro" id="IPR035421">
    <property type="entry name" value="Terminase_6C"/>
</dbReference>
<sequence>MQTTQVEYAPFSDKQLDVLDWWIDPHIKDADNPQETMDEHPEWLNRRDKEAIICDGSVRAGKTMIMSMSYVLWAMTNYQGQQFGIAGKTIGSLRRNVVRPLKRMLEARQYRVKDSRSENLLTITYGSNTNYFFLFGGKDEGSQDLVQGITVAGFFFDEVALMPQSFVNQATARGSVDGAKFWFNCNPSGPYHWFKLEWLDQLDKHKAIHIHFTMNDNPSLSVETIDRYERMYSGVFYERYILGLWVLSDGIVYDNFSKSQMVEEPPSTVASKYKVSCDYGTKNPTAFLLWGLFNGTWYAMKEYYYDGRHHSRQKTDKEYSNDLDAFEGSIRPAEIVDPSAASFITERRQQGRRVIKANNDVLDGIRLTQTVMNTGEIKFAPGLDNLFKEFSSYVWDDKAAEHGEDKVVKQHDHALDAMRYFVMDTFGERPRIQTFRL</sequence>
<dbReference type="PANTHER" id="PTHR39184:SF1">
    <property type="entry name" value="PBSX PHAGE TERMINASE LARGE SUBUNIT"/>
    <property type="match status" value="1"/>
</dbReference>
<keyword evidence="4" id="KW-1185">Reference proteome</keyword>
<organism evidence="3 4">
    <name type="scientific">Levilactobacillus lanxiensis</name>
    <dbReference type="NCBI Taxonomy" id="2799568"/>
    <lineage>
        <taxon>Bacteria</taxon>
        <taxon>Bacillati</taxon>
        <taxon>Bacillota</taxon>
        <taxon>Bacilli</taxon>
        <taxon>Lactobacillales</taxon>
        <taxon>Lactobacillaceae</taxon>
        <taxon>Levilactobacillus</taxon>
    </lineage>
</organism>
<comment type="caution">
    <text evidence="3">The sequence shown here is derived from an EMBL/GenBank/DDBJ whole genome shotgun (WGS) entry which is preliminary data.</text>
</comment>
<protein>
    <submittedName>
        <fullName evidence="3">PBSX family phage terminase large subunit</fullName>
    </submittedName>
</protein>
<reference evidence="4" key="1">
    <citation type="journal article" date="2019" name="Int. J. Syst. Evol. Microbiol.">
        <title>The Global Catalogue of Microorganisms (GCM) 10K type strain sequencing project: providing services to taxonomists for standard genome sequencing and annotation.</title>
        <authorList>
            <consortium name="The Broad Institute Genomics Platform"/>
            <consortium name="The Broad Institute Genome Sequencing Center for Infectious Disease"/>
            <person name="Wu L."/>
            <person name="Ma J."/>
        </authorList>
    </citation>
    <scope>NUCLEOTIDE SEQUENCE [LARGE SCALE GENOMIC DNA]</scope>
    <source>
        <strain evidence="4">CCM 8979</strain>
    </source>
</reference>
<dbReference type="Gene3D" id="3.40.50.300">
    <property type="entry name" value="P-loop containing nucleotide triphosphate hydrolases"/>
    <property type="match status" value="1"/>
</dbReference>
<accession>A0ABW4D3R0</accession>
<evidence type="ECO:0000256" key="1">
    <source>
        <dbReference type="ARBA" id="ARBA00022612"/>
    </source>
</evidence>
<proteinExistence type="predicted"/>
<dbReference type="NCBIfam" id="TIGR01547">
    <property type="entry name" value="phage_term_2"/>
    <property type="match status" value="1"/>
</dbReference>
<dbReference type="EMBL" id="JBHTOD010000004">
    <property type="protein sequence ID" value="MFD1455223.1"/>
    <property type="molecule type" value="Genomic_DNA"/>
</dbReference>
<evidence type="ECO:0000313" key="4">
    <source>
        <dbReference type="Proteomes" id="UP001597189"/>
    </source>
</evidence>
<dbReference type="Pfam" id="PF03237">
    <property type="entry name" value="Terminase_6N"/>
    <property type="match status" value="1"/>
</dbReference>
<dbReference type="InterPro" id="IPR052380">
    <property type="entry name" value="Viral_DNA_packaging_terminase"/>
</dbReference>
<feature type="domain" description="Terminase large subunit gp17-like C-terminal" evidence="2">
    <location>
        <begin position="353"/>
        <end position="423"/>
    </location>
</feature>
<evidence type="ECO:0000313" key="3">
    <source>
        <dbReference type="EMBL" id="MFD1455223.1"/>
    </source>
</evidence>